<dbReference type="EMBL" id="CVQH01008469">
    <property type="protein sequence ID" value="CRK17387.1"/>
    <property type="molecule type" value="Genomic_DNA"/>
</dbReference>
<gene>
    <name evidence="2" type="ORF">BN1708_017568</name>
</gene>
<accession>A0A0G4L5R1</accession>
<keyword evidence="3" id="KW-1185">Reference proteome</keyword>
<evidence type="ECO:0000313" key="3">
    <source>
        <dbReference type="Proteomes" id="UP000044602"/>
    </source>
</evidence>
<organism evidence="2 3">
    <name type="scientific">Verticillium longisporum</name>
    <name type="common">Verticillium dahliae var. longisporum</name>
    <dbReference type="NCBI Taxonomy" id="100787"/>
    <lineage>
        <taxon>Eukaryota</taxon>
        <taxon>Fungi</taxon>
        <taxon>Dikarya</taxon>
        <taxon>Ascomycota</taxon>
        <taxon>Pezizomycotina</taxon>
        <taxon>Sordariomycetes</taxon>
        <taxon>Hypocreomycetidae</taxon>
        <taxon>Glomerellales</taxon>
        <taxon>Plectosphaerellaceae</taxon>
        <taxon>Verticillium</taxon>
    </lineage>
</organism>
<evidence type="ECO:0000256" key="1">
    <source>
        <dbReference type="SAM" id="MobiDB-lite"/>
    </source>
</evidence>
<feature type="region of interest" description="Disordered" evidence="1">
    <location>
        <begin position="1"/>
        <end position="38"/>
    </location>
</feature>
<evidence type="ECO:0000313" key="2">
    <source>
        <dbReference type="EMBL" id="CRK17387.1"/>
    </source>
</evidence>
<proteinExistence type="predicted"/>
<feature type="compositionally biased region" description="Low complexity" evidence="1">
    <location>
        <begin position="8"/>
        <end position="24"/>
    </location>
</feature>
<reference evidence="2 3" key="1">
    <citation type="submission" date="2015-05" db="EMBL/GenBank/DDBJ databases">
        <authorList>
            <person name="Wang D.B."/>
            <person name="Wang M."/>
        </authorList>
    </citation>
    <scope>NUCLEOTIDE SEQUENCE [LARGE SCALE GENOMIC DNA]</scope>
    <source>
        <strain evidence="2">VL1</strain>
    </source>
</reference>
<dbReference type="AlphaFoldDB" id="A0A0G4L5R1"/>
<protein>
    <submittedName>
        <fullName evidence="2">Uncharacterized protein</fullName>
    </submittedName>
</protein>
<sequence>MIPSFPNATATSSSGMSMAATTSGPCRRLSRPLKRPSTSVIGGCRLSSSCAVLRMTTSNGGWIRS</sequence>
<name>A0A0G4L5R1_VERLO</name>
<dbReference type="Proteomes" id="UP000044602">
    <property type="component" value="Unassembled WGS sequence"/>
</dbReference>